<keyword evidence="7 11" id="KW-0132">Cell division</keyword>
<keyword evidence="9 11" id="KW-0226">DNA condensation</keyword>
<dbReference type="InterPro" id="IPR022816">
    <property type="entry name" value="Condensin_barren_su2"/>
</dbReference>
<evidence type="ECO:0000256" key="1">
    <source>
        <dbReference type="ARBA" id="ARBA00004286"/>
    </source>
</evidence>
<keyword evidence="5" id="KW-0158">Chromosome</keyword>
<dbReference type="OrthoDB" id="362021at2759"/>
<evidence type="ECO:0000256" key="7">
    <source>
        <dbReference type="ARBA" id="ARBA00022618"/>
    </source>
</evidence>
<evidence type="ECO:0000256" key="8">
    <source>
        <dbReference type="ARBA" id="ARBA00022776"/>
    </source>
</evidence>
<reference evidence="13 14" key="1">
    <citation type="journal article" date="2019" name="Sci. Rep.">
        <title>Comparative genomics of chytrid fungi reveal insights into the obligate biotrophic and pathogenic lifestyle of Synchytrium endobioticum.</title>
        <authorList>
            <person name="van de Vossenberg B.T.L.H."/>
            <person name="Warris S."/>
            <person name="Nguyen H.D.T."/>
            <person name="van Gent-Pelzer M.P.E."/>
            <person name="Joly D.L."/>
            <person name="van de Geest H.C."/>
            <person name="Bonants P.J.M."/>
            <person name="Smith D.S."/>
            <person name="Levesque C.A."/>
            <person name="van der Lee T.A.J."/>
        </authorList>
    </citation>
    <scope>NUCLEOTIDE SEQUENCE [LARGE SCALE GENOMIC DNA]</scope>
    <source>
        <strain evidence="13 14">CBS 675.73</strain>
    </source>
</reference>
<dbReference type="PANTHER" id="PTHR13108:SF9">
    <property type="entry name" value="CONDENSIN COMPLEX SUBUNIT 2"/>
    <property type="match status" value="1"/>
</dbReference>
<evidence type="ECO:0000256" key="3">
    <source>
        <dbReference type="ARBA" id="ARBA00009471"/>
    </source>
</evidence>
<feature type="compositionally biased region" description="Basic and acidic residues" evidence="12">
    <location>
        <begin position="321"/>
        <end position="330"/>
    </location>
</feature>
<dbReference type="GO" id="GO:0000796">
    <property type="term" value="C:condensin complex"/>
    <property type="evidence" value="ECO:0007669"/>
    <property type="project" value="InterPro"/>
</dbReference>
<keyword evidence="14" id="KW-1185">Reference proteome</keyword>
<dbReference type="GO" id="GO:0051301">
    <property type="term" value="P:cell division"/>
    <property type="evidence" value="ECO:0007669"/>
    <property type="project" value="UniProtKB-KW"/>
</dbReference>
<sequence length="692" mass="76915">MSKTANAQTPAQAQAENDQRSFDEWMKIAADNKITAVNTWNLGLINIFHDLTLLREGDSINFQKASCTLDGCVKIYTSRVDSVDADTRVLLNGLVDGRGGGGNGGVLFDFIGSLVIYSFSLFADEDGAGGEDAKRSRRAKGNTLEKDISALNVKKIDAEFLIDPLFKKTSADFDEGTASGLLLSHLNMTNEGMIIFDASDDVTVSKQMADIAEISCESKQQLVDISKLKEKFMYDMSGIRSLDICPSLKSFDFSSGNNEMPKFDFDDLMNSQVPLDTPIHEADYEIHENDLISTGGTGRTDFVDGFDDDQFQDDDDGDNGSIHHDDDHYDGSGQFQAREGHGGLVGATGKSTLGFGMDTMDGDNAENPFSYFDSRMVRRWAGPEHWKPKPIIKAKDSTAAPRKKREPMKIDFFNVSEKQIFAASTVSTVLPKYNDKSKLKNILPNDEHFSATDFLKLFLKPSTKEEEWRRIRWCISTSRFAAITVRVPDFKRLIEASENPVDPAFWSQHQNDDVSFSQEPTGENLHDGNNNYDENDFGNIHDMDDDDGDDFPTQPELDADANGVRGSNALDGASLEYGDLLVAAPKKIKANFIHFAKTQKKVDIKRLKENLWSNLIDLTGDDDEDAPASTPPKTETNFKEVMHGLSNRYSGDKMRDISVAFCFICLLHLANEKNLAVVSDMDQNNLKIKVQT</sequence>
<feature type="region of interest" description="Disordered" evidence="12">
    <location>
        <begin position="513"/>
        <end position="563"/>
    </location>
</feature>
<evidence type="ECO:0000313" key="14">
    <source>
        <dbReference type="Proteomes" id="UP000320333"/>
    </source>
</evidence>
<comment type="caution">
    <text evidence="13">The sequence shown here is derived from an EMBL/GenBank/DDBJ whole genome shotgun (WGS) entry which is preliminary data.</text>
</comment>
<dbReference type="GO" id="GO:0005737">
    <property type="term" value="C:cytoplasm"/>
    <property type="evidence" value="ECO:0007669"/>
    <property type="project" value="UniProtKB-SubCell"/>
</dbReference>
<name>A0A507EW96_9FUNG</name>
<evidence type="ECO:0000256" key="6">
    <source>
        <dbReference type="ARBA" id="ARBA00022490"/>
    </source>
</evidence>
<evidence type="ECO:0000313" key="13">
    <source>
        <dbReference type="EMBL" id="TPX67640.1"/>
    </source>
</evidence>
<evidence type="ECO:0000256" key="2">
    <source>
        <dbReference type="ARBA" id="ARBA00004496"/>
    </source>
</evidence>
<accession>A0A507EW96</accession>
<evidence type="ECO:0000256" key="5">
    <source>
        <dbReference type="ARBA" id="ARBA00022454"/>
    </source>
</evidence>
<feature type="compositionally biased region" description="Polar residues" evidence="12">
    <location>
        <begin position="513"/>
        <end position="532"/>
    </location>
</feature>
<evidence type="ECO:0000256" key="10">
    <source>
        <dbReference type="ARBA" id="ARBA00023306"/>
    </source>
</evidence>
<feature type="compositionally biased region" description="Acidic residues" evidence="12">
    <location>
        <begin position="304"/>
        <end position="318"/>
    </location>
</feature>
<dbReference type="PIRSF" id="PIRSF017126">
    <property type="entry name" value="Condensin_H"/>
    <property type="match status" value="1"/>
</dbReference>
<evidence type="ECO:0000256" key="12">
    <source>
        <dbReference type="SAM" id="MobiDB-lite"/>
    </source>
</evidence>
<comment type="function">
    <text evidence="11">Regulatory subunit of the condensin complex, a complex required for conversion of interphase chromatin into mitotic-like condense chromosomes.</text>
</comment>
<dbReference type="Proteomes" id="UP000320333">
    <property type="component" value="Unassembled WGS sequence"/>
</dbReference>
<dbReference type="PANTHER" id="PTHR13108">
    <property type="entry name" value="CONDENSIN COMPLEX SUBUNIT 2"/>
    <property type="match status" value="1"/>
</dbReference>
<gene>
    <name evidence="13" type="ORF">CcCBS67573_g07424</name>
</gene>
<keyword evidence="8 11" id="KW-0498">Mitosis</keyword>
<keyword evidence="6" id="KW-0963">Cytoplasm</keyword>
<evidence type="ECO:0000256" key="9">
    <source>
        <dbReference type="ARBA" id="ARBA00023067"/>
    </source>
</evidence>
<evidence type="ECO:0000256" key="11">
    <source>
        <dbReference type="PIRNR" id="PIRNR017126"/>
    </source>
</evidence>
<proteinExistence type="inferred from homology"/>
<dbReference type="Pfam" id="PF05786">
    <property type="entry name" value="Cnd2"/>
    <property type="match status" value="1"/>
</dbReference>
<protein>
    <recommendedName>
        <fullName evidence="4 11">Condensin complex subunit 2</fullName>
    </recommendedName>
</protein>
<dbReference type="GO" id="GO:0003682">
    <property type="term" value="F:chromatin binding"/>
    <property type="evidence" value="ECO:0007669"/>
    <property type="project" value="TreeGrafter"/>
</dbReference>
<feature type="region of interest" description="Disordered" evidence="12">
    <location>
        <begin position="302"/>
        <end position="343"/>
    </location>
</feature>
<dbReference type="STRING" id="246404.A0A507EW96"/>
<dbReference type="AlphaFoldDB" id="A0A507EW96"/>
<dbReference type="GO" id="GO:0007076">
    <property type="term" value="P:mitotic chromosome condensation"/>
    <property type="evidence" value="ECO:0007669"/>
    <property type="project" value="InterPro"/>
</dbReference>
<keyword evidence="10 11" id="KW-0131">Cell cycle</keyword>
<comment type="similarity">
    <text evidence="3 11">Belongs to the CND2 (condensin subunit 2) family.</text>
</comment>
<evidence type="ECO:0000256" key="4">
    <source>
        <dbReference type="ARBA" id="ARBA00016065"/>
    </source>
</evidence>
<dbReference type="EMBL" id="QEAP01000385">
    <property type="protein sequence ID" value="TPX67640.1"/>
    <property type="molecule type" value="Genomic_DNA"/>
</dbReference>
<organism evidence="13 14">
    <name type="scientific">Chytriomyces confervae</name>
    <dbReference type="NCBI Taxonomy" id="246404"/>
    <lineage>
        <taxon>Eukaryota</taxon>
        <taxon>Fungi</taxon>
        <taxon>Fungi incertae sedis</taxon>
        <taxon>Chytridiomycota</taxon>
        <taxon>Chytridiomycota incertae sedis</taxon>
        <taxon>Chytridiomycetes</taxon>
        <taxon>Chytridiales</taxon>
        <taxon>Chytriomycetaceae</taxon>
        <taxon>Chytriomyces</taxon>
    </lineage>
</organism>
<comment type="subcellular location">
    <subcellularLocation>
        <location evidence="1">Chromosome</location>
    </subcellularLocation>
    <subcellularLocation>
        <location evidence="2">Cytoplasm</location>
    </subcellularLocation>
</comment>